<evidence type="ECO:0000313" key="2">
    <source>
        <dbReference type="EMBL" id="GBP16858.1"/>
    </source>
</evidence>
<feature type="region of interest" description="Disordered" evidence="1">
    <location>
        <begin position="67"/>
        <end position="89"/>
    </location>
</feature>
<organism evidence="2 3">
    <name type="scientific">Eumeta variegata</name>
    <name type="common">Bagworm moth</name>
    <name type="synonym">Eumeta japonica</name>
    <dbReference type="NCBI Taxonomy" id="151549"/>
    <lineage>
        <taxon>Eukaryota</taxon>
        <taxon>Metazoa</taxon>
        <taxon>Ecdysozoa</taxon>
        <taxon>Arthropoda</taxon>
        <taxon>Hexapoda</taxon>
        <taxon>Insecta</taxon>
        <taxon>Pterygota</taxon>
        <taxon>Neoptera</taxon>
        <taxon>Endopterygota</taxon>
        <taxon>Lepidoptera</taxon>
        <taxon>Glossata</taxon>
        <taxon>Ditrysia</taxon>
        <taxon>Tineoidea</taxon>
        <taxon>Psychidae</taxon>
        <taxon>Oiketicinae</taxon>
        <taxon>Eumeta</taxon>
    </lineage>
</organism>
<dbReference type="AlphaFoldDB" id="A0A4C1TSD6"/>
<comment type="caution">
    <text evidence="2">The sequence shown here is derived from an EMBL/GenBank/DDBJ whole genome shotgun (WGS) entry which is preliminary data.</text>
</comment>
<dbReference type="EMBL" id="BGZK01000082">
    <property type="protein sequence ID" value="GBP16858.1"/>
    <property type="molecule type" value="Genomic_DNA"/>
</dbReference>
<evidence type="ECO:0000313" key="3">
    <source>
        <dbReference type="Proteomes" id="UP000299102"/>
    </source>
</evidence>
<accession>A0A4C1TSD6</accession>
<proteinExistence type="predicted"/>
<keyword evidence="3" id="KW-1185">Reference proteome</keyword>
<reference evidence="2 3" key="1">
    <citation type="journal article" date="2019" name="Commun. Biol.">
        <title>The bagworm genome reveals a unique fibroin gene that provides high tensile strength.</title>
        <authorList>
            <person name="Kono N."/>
            <person name="Nakamura H."/>
            <person name="Ohtoshi R."/>
            <person name="Tomita M."/>
            <person name="Numata K."/>
            <person name="Arakawa K."/>
        </authorList>
    </citation>
    <scope>NUCLEOTIDE SEQUENCE [LARGE SCALE GENOMIC DNA]</scope>
</reference>
<name>A0A4C1TSD6_EUMVA</name>
<dbReference type="Proteomes" id="UP000299102">
    <property type="component" value="Unassembled WGS sequence"/>
</dbReference>
<evidence type="ECO:0000256" key="1">
    <source>
        <dbReference type="SAM" id="MobiDB-lite"/>
    </source>
</evidence>
<protein>
    <submittedName>
        <fullName evidence="2">Uncharacterized protein</fullName>
    </submittedName>
</protein>
<sequence>MTFLMSDLRNILNGDRQPRLMNGWSDNATISLPYYTSLPSHNTFNSNGIPLALRTIQSESYTRLRARKSMTHCRVPPEPSVRARPRNERPLFHSIGRFVRVEERQQPHTTYT</sequence>
<gene>
    <name evidence="2" type="ORF">EVAR_13238_1</name>
</gene>